<protein>
    <submittedName>
        <fullName evidence="1">Uncharacterized protein</fullName>
    </submittedName>
</protein>
<gene>
    <name evidence="1" type="ORF">GSCOC_T00033489001</name>
</gene>
<dbReference type="STRING" id="49390.A0A068USN2"/>
<dbReference type="EMBL" id="HG739138">
    <property type="protein sequence ID" value="CDP11312.1"/>
    <property type="molecule type" value="Genomic_DNA"/>
</dbReference>
<dbReference type="GO" id="GO:0047746">
    <property type="term" value="F:chlorophyllase activity"/>
    <property type="evidence" value="ECO:0007669"/>
    <property type="project" value="TreeGrafter"/>
</dbReference>
<organism evidence="1 2">
    <name type="scientific">Coffea canephora</name>
    <name type="common">Robusta coffee</name>
    <dbReference type="NCBI Taxonomy" id="49390"/>
    <lineage>
        <taxon>Eukaryota</taxon>
        <taxon>Viridiplantae</taxon>
        <taxon>Streptophyta</taxon>
        <taxon>Embryophyta</taxon>
        <taxon>Tracheophyta</taxon>
        <taxon>Spermatophyta</taxon>
        <taxon>Magnoliopsida</taxon>
        <taxon>eudicotyledons</taxon>
        <taxon>Gunneridae</taxon>
        <taxon>Pentapetalae</taxon>
        <taxon>asterids</taxon>
        <taxon>lamiids</taxon>
        <taxon>Gentianales</taxon>
        <taxon>Rubiaceae</taxon>
        <taxon>Ixoroideae</taxon>
        <taxon>Gardenieae complex</taxon>
        <taxon>Bertiereae - Coffeeae clade</taxon>
        <taxon>Coffeeae</taxon>
        <taxon>Coffea</taxon>
    </lineage>
</organism>
<dbReference type="PANTHER" id="PTHR33428">
    <property type="entry name" value="CHLOROPHYLLASE-2, CHLOROPLASTIC"/>
    <property type="match status" value="1"/>
</dbReference>
<dbReference type="Gramene" id="CDP11312">
    <property type="protein sequence ID" value="CDP11312"/>
    <property type="gene ID" value="GSCOC_T00033489001"/>
</dbReference>
<reference evidence="2" key="1">
    <citation type="journal article" date="2014" name="Science">
        <title>The coffee genome provides insight into the convergent evolution of caffeine biosynthesis.</title>
        <authorList>
            <person name="Denoeud F."/>
            <person name="Carretero-Paulet L."/>
            <person name="Dereeper A."/>
            <person name="Droc G."/>
            <person name="Guyot R."/>
            <person name="Pietrella M."/>
            <person name="Zheng C."/>
            <person name="Alberti A."/>
            <person name="Anthony F."/>
            <person name="Aprea G."/>
            <person name="Aury J.M."/>
            <person name="Bento P."/>
            <person name="Bernard M."/>
            <person name="Bocs S."/>
            <person name="Campa C."/>
            <person name="Cenci A."/>
            <person name="Combes M.C."/>
            <person name="Crouzillat D."/>
            <person name="Da Silva C."/>
            <person name="Daddiego L."/>
            <person name="De Bellis F."/>
            <person name="Dussert S."/>
            <person name="Garsmeur O."/>
            <person name="Gayraud T."/>
            <person name="Guignon V."/>
            <person name="Jahn K."/>
            <person name="Jamilloux V."/>
            <person name="Joet T."/>
            <person name="Labadie K."/>
            <person name="Lan T."/>
            <person name="Leclercq J."/>
            <person name="Lepelley M."/>
            <person name="Leroy T."/>
            <person name="Li L.T."/>
            <person name="Librado P."/>
            <person name="Lopez L."/>
            <person name="Munoz A."/>
            <person name="Noel B."/>
            <person name="Pallavicini A."/>
            <person name="Perrotta G."/>
            <person name="Poncet V."/>
            <person name="Pot D."/>
            <person name="Priyono X."/>
            <person name="Rigoreau M."/>
            <person name="Rouard M."/>
            <person name="Rozas J."/>
            <person name="Tranchant-Dubreuil C."/>
            <person name="VanBuren R."/>
            <person name="Zhang Q."/>
            <person name="Andrade A.C."/>
            <person name="Argout X."/>
            <person name="Bertrand B."/>
            <person name="de Kochko A."/>
            <person name="Graziosi G."/>
            <person name="Henry R.J."/>
            <person name="Jayarama X."/>
            <person name="Ming R."/>
            <person name="Nagai C."/>
            <person name="Rounsley S."/>
            <person name="Sankoff D."/>
            <person name="Giuliano G."/>
            <person name="Albert V.A."/>
            <person name="Wincker P."/>
            <person name="Lashermes P."/>
        </authorList>
    </citation>
    <scope>NUCLEOTIDE SEQUENCE [LARGE SCALE GENOMIC DNA]</scope>
    <source>
        <strain evidence="2">cv. DH200-94</strain>
    </source>
</reference>
<name>A0A068USN2_COFCA</name>
<proteinExistence type="predicted"/>
<evidence type="ECO:0000313" key="2">
    <source>
        <dbReference type="Proteomes" id="UP000295252"/>
    </source>
</evidence>
<dbReference type="PhylomeDB" id="A0A068USN2"/>
<dbReference type="InterPro" id="IPR017395">
    <property type="entry name" value="Chlorophyllase-like"/>
</dbReference>
<dbReference type="Pfam" id="PF07224">
    <property type="entry name" value="Chlorophyllase"/>
    <property type="match status" value="1"/>
</dbReference>
<dbReference type="PANTHER" id="PTHR33428:SF2">
    <property type="entry name" value="CHLOROPHYLLASE-2"/>
    <property type="match status" value="1"/>
</dbReference>
<dbReference type="Proteomes" id="UP000295252">
    <property type="component" value="Chromosome VII"/>
</dbReference>
<dbReference type="InParanoid" id="A0A068USN2"/>
<evidence type="ECO:0000313" key="1">
    <source>
        <dbReference type="EMBL" id="CDP11312.1"/>
    </source>
</evidence>
<accession>A0A068USN2</accession>
<dbReference type="AlphaFoldDB" id="A0A068USN2"/>
<sequence length="87" mass="9805">MAGTDPTEAKEYGLLDMVDDDISWIRGKVAYCLHKNGESRDPMWRFVGGITFAFTRNYLAGNSRDLQAIRDGHLTAPIELQNVDFLV</sequence>
<keyword evidence="2" id="KW-1185">Reference proteome</keyword>
<dbReference type="GO" id="GO:0015996">
    <property type="term" value="P:chlorophyll catabolic process"/>
    <property type="evidence" value="ECO:0007669"/>
    <property type="project" value="TreeGrafter"/>
</dbReference>